<evidence type="ECO:0000313" key="9">
    <source>
        <dbReference type="EMBL" id="CAG8676069.1"/>
    </source>
</evidence>
<evidence type="ECO:0000256" key="6">
    <source>
        <dbReference type="ARBA" id="ARBA00023180"/>
    </source>
</evidence>
<keyword evidence="6" id="KW-0325">Glycoprotein</keyword>
<organism evidence="9 10">
    <name type="scientific">Acaulospora morrowiae</name>
    <dbReference type="NCBI Taxonomy" id="94023"/>
    <lineage>
        <taxon>Eukaryota</taxon>
        <taxon>Fungi</taxon>
        <taxon>Fungi incertae sedis</taxon>
        <taxon>Mucoromycota</taxon>
        <taxon>Glomeromycotina</taxon>
        <taxon>Glomeromycetes</taxon>
        <taxon>Diversisporales</taxon>
        <taxon>Acaulosporaceae</taxon>
        <taxon>Acaulospora</taxon>
    </lineage>
</organism>
<comment type="caution">
    <text evidence="9">The sequence shown here is derived from an EMBL/GenBank/DDBJ whole genome shotgun (WGS) entry which is preliminary data.</text>
</comment>
<evidence type="ECO:0000256" key="5">
    <source>
        <dbReference type="ARBA" id="ARBA00023136"/>
    </source>
</evidence>
<keyword evidence="5 7" id="KW-0472">Membrane</keyword>
<dbReference type="InterPro" id="IPR002889">
    <property type="entry name" value="WSC_carb-bd"/>
</dbReference>
<dbReference type="PANTHER" id="PTHR24269">
    <property type="entry name" value="KREMEN PROTEIN"/>
    <property type="match status" value="1"/>
</dbReference>
<accession>A0A9N9EI49</accession>
<comment type="subcellular location">
    <subcellularLocation>
        <location evidence="1">Membrane</location>
        <topology evidence="1">Single-pass membrane protein</topology>
    </subcellularLocation>
</comment>
<proteinExistence type="predicted"/>
<dbReference type="PANTHER" id="PTHR24269:SF16">
    <property type="entry name" value="PROTEIN SLG1"/>
    <property type="match status" value="1"/>
</dbReference>
<dbReference type="PROSITE" id="PS51212">
    <property type="entry name" value="WSC"/>
    <property type="match status" value="2"/>
</dbReference>
<gene>
    <name evidence="9" type="ORF">AMORRO_LOCUS11034</name>
</gene>
<dbReference type="GO" id="GO:0005886">
    <property type="term" value="C:plasma membrane"/>
    <property type="evidence" value="ECO:0007669"/>
    <property type="project" value="TreeGrafter"/>
</dbReference>
<dbReference type="AlphaFoldDB" id="A0A9N9EI49"/>
<protein>
    <submittedName>
        <fullName evidence="9">8201_t:CDS:1</fullName>
    </submittedName>
</protein>
<name>A0A9N9EI49_9GLOM</name>
<dbReference type="EMBL" id="CAJVPV010013226">
    <property type="protein sequence ID" value="CAG8676069.1"/>
    <property type="molecule type" value="Genomic_DNA"/>
</dbReference>
<feature type="non-terminal residue" evidence="9">
    <location>
        <position position="1"/>
    </location>
</feature>
<dbReference type="SMART" id="SM00321">
    <property type="entry name" value="WSC"/>
    <property type="match status" value="2"/>
</dbReference>
<evidence type="ECO:0000256" key="7">
    <source>
        <dbReference type="SAM" id="Phobius"/>
    </source>
</evidence>
<evidence type="ECO:0000259" key="8">
    <source>
        <dbReference type="PROSITE" id="PS51212"/>
    </source>
</evidence>
<evidence type="ECO:0000256" key="2">
    <source>
        <dbReference type="ARBA" id="ARBA00022692"/>
    </source>
</evidence>
<dbReference type="OrthoDB" id="2384258at2759"/>
<reference evidence="9" key="1">
    <citation type="submission" date="2021-06" db="EMBL/GenBank/DDBJ databases">
        <authorList>
            <person name="Kallberg Y."/>
            <person name="Tangrot J."/>
            <person name="Rosling A."/>
        </authorList>
    </citation>
    <scope>NUCLEOTIDE SEQUENCE</scope>
    <source>
        <strain evidence="9">CL551</strain>
    </source>
</reference>
<feature type="domain" description="WSC" evidence="8">
    <location>
        <begin position="17"/>
        <end position="121"/>
    </location>
</feature>
<sequence>LANGECVGNFTKRYEPITGSLGCYVFKKNSTSDSLKGLESIGFPDPYRDGILMDPGLCDIYCANYLFNFTALRKGNECRCGNQNGLESYDLTDSSNCTIPCVGNSSYICGGEEAYSVYNITFNMNKLPISGIPPIDKKVFIINNLKNATNYLGCIRDSPYCGVRALKGMEKETDNMTVDICIDYCRQNNFKYAGLEIGTQCFCDNTYVNITELNPRDCGSSCVGNGSQICGGPLALSIYTVTQYAATQNSDNHRILYISVGVGSGLFFIYVLVSFFYWRYRYRYRKLLMLFIPSSESR</sequence>
<feature type="domain" description="WSC" evidence="8">
    <location>
        <begin position="148"/>
        <end position="242"/>
    </location>
</feature>
<dbReference type="Proteomes" id="UP000789342">
    <property type="component" value="Unassembled WGS sequence"/>
</dbReference>
<dbReference type="Pfam" id="PF01822">
    <property type="entry name" value="WSC"/>
    <property type="match status" value="2"/>
</dbReference>
<keyword evidence="10" id="KW-1185">Reference proteome</keyword>
<feature type="transmembrane region" description="Helical" evidence="7">
    <location>
        <begin position="255"/>
        <end position="278"/>
    </location>
</feature>
<keyword evidence="4 7" id="KW-1133">Transmembrane helix</keyword>
<keyword evidence="3" id="KW-0732">Signal</keyword>
<evidence type="ECO:0000313" key="10">
    <source>
        <dbReference type="Proteomes" id="UP000789342"/>
    </source>
</evidence>
<dbReference type="InterPro" id="IPR051836">
    <property type="entry name" value="Kremen_rcpt"/>
</dbReference>
<evidence type="ECO:0000256" key="3">
    <source>
        <dbReference type="ARBA" id="ARBA00022729"/>
    </source>
</evidence>
<keyword evidence="2 7" id="KW-0812">Transmembrane</keyword>
<evidence type="ECO:0000256" key="4">
    <source>
        <dbReference type="ARBA" id="ARBA00022989"/>
    </source>
</evidence>
<evidence type="ECO:0000256" key="1">
    <source>
        <dbReference type="ARBA" id="ARBA00004167"/>
    </source>
</evidence>